<evidence type="ECO:0000313" key="7">
    <source>
        <dbReference type="EMBL" id="ADQ16264.1"/>
    </source>
</evidence>
<keyword evidence="8" id="KW-1185">Reference proteome</keyword>
<dbReference type="PANTHER" id="PTHR40277:SF1">
    <property type="entry name" value="BLL5419 PROTEIN"/>
    <property type="match status" value="1"/>
</dbReference>
<dbReference type="GO" id="GO:0005886">
    <property type="term" value="C:plasma membrane"/>
    <property type="evidence" value="ECO:0007669"/>
    <property type="project" value="UniProtKB-SubCell"/>
</dbReference>
<reference evidence="7 8" key="2">
    <citation type="journal article" date="2011" name="Stand. Genomic Sci.">
        <title>Complete genome sequence of Leadbetterella byssophila type strain (4M15).</title>
        <authorList>
            <person name="Abt B."/>
            <person name="Teshima H."/>
            <person name="Lucas S."/>
            <person name="Lapidus A."/>
            <person name="Del Rio T.G."/>
            <person name="Nolan M."/>
            <person name="Tice H."/>
            <person name="Cheng J.F."/>
            <person name="Pitluck S."/>
            <person name="Liolios K."/>
            <person name="Pagani I."/>
            <person name="Ivanova N."/>
            <person name="Mavromatis K."/>
            <person name="Pati A."/>
            <person name="Tapia R."/>
            <person name="Han C."/>
            <person name="Goodwin L."/>
            <person name="Chen A."/>
            <person name="Palaniappan K."/>
            <person name="Land M."/>
            <person name="Hauser L."/>
            <person name="Chang Y.J."/>
            <person name="Jeffries C.D."/>
            <person name="Rohde M."/>
            <person name="Goker M."/>
            <person name="Tindall B.J."/>
            <person name="Detter J.C."/>
            <person name="Woyke T."/>
            <person name="Bristow J."/>
            <person name="Eisen J.A."/>
            <person name="Markowitz V."/>
            <person name="Hugenholtz P."/>
            <person name="Klenk H.P."/>
            <person name="Kyrpides N.C."/>
        </authorList>
    </citation>
    <scope>NUCLEOTIDE SEQUENCE [LARGE SCALE GENOMIC DNA]</scope>
    <source>
        <strain evidence="8">DSM 17132 / JCM 16389 / KACC 11308 / NBRC 106382 / 4M15</strain>
    </source>
</reference>
<dbReference type="EMBL" id="CP002305">
    <property type="protein sequence ID" value="ADQ16264.1"/>
    <property type="molecule type" value="Genomic_DNA"/>
</dbReference>
<feature type="transmembrane region" description="Helical" evidence="6">
    <location>
        <begin position="269"/>
        <end position="287"/>
    </location>
</feature>
<dbReference type="KEGG" id="lby:Lbys_0490"/>
<dbReference type="HOGENOM" id="CLU_833947_0_0_10"/>
<dbReference type="Pfam" id="PF03706">
    <property type="entry name" value="LPG_synthase_TM"/>
    <property type="match status" value="1"/>
</dbReference>
<dbReference type="InterPro" id="IPR022791">
    <property type="entry name" value="L-PG_synthase/AglD"/>
</dbReference>
<feature type="transmembrane region" description="Helical" evidence="6">
    <location>
        <begin position="203"/>
        <end position="226"/>
    </location>
</feature>
<comment type="subcellular location">
    <subcellularLocation>
        <location evidence="1">Cell membrane</location>
        <topology evidence="1">Multi-pass membrane protein</topology>
    </subcellularLocation>
</comment>
<protein>
    <recommendedName>
        <fullName evidence="9">Flippase-like domain-containing protein</fullName>
    </recommendedName>
</protein>
<feature type="transmembrane region" description="Helical" evidence="6">
    <location>
        <begin position="35"/>
        <end position="57"/>
    </location>
</feature>
<feature type="transmembrane region" description="Helical" evidence="6">
    <location>
        <begin position="238"/>
        <end position="257"/>
    </location>
</feature>
<dbReference type="PANTHER" id="PTHR40277">
    <property type="entry name" value="BLL5419 PROTEIN"/>
    <property type="match status" value="1"/>
</dbReference>
<evidence type="ECO:0000256" key="4">
    <source>
        <dbReference type="ARBA" id="ARBA00022989"/>
    </source>
</evidence>
<accession>E4RXB9</accession>
<name>E4RXB9_LEAB4</name>
<proteinExistence type="predicted"/>
<sequence length="310" mass="34870">MKILRWGLIISVIISLGLFLKATDFQEVFEILKKIGAKAFIILLSTCAAYLLGTWGWKYCLGENANTLSFGRLFVLRHVGETLALFNPTSILAGDWLKSHGLQKAGINPEVANNSVILSRILMILTQMFLLICALSWMYLGGNLEEKWRLGVGILLGILLITLTVLLILLFKDVDESSSYKWWTTLKSYKNALRNYVLQYPKYSILAALFLMLHWIAGSLEMYFILSFLGYDLSVFHGLLMDMGVILIKSIGAFIPGQLGLEEIANKTVILLIGISSASLWVSVSILKRSRQMFWSAIGGILYLLYRKEI</sequence>
<evidence type="ECO:0000256" key="3">
    <source>
        <dbReference type="ARBA" id="ARBA00022692"/>
    </source>
</evidence>
<keyword evidence="3 6" id="KW-0812">Transmembrane</keyword>
<dbReference type="eggNOG" id="COG0392">
    <property type="taxonomic scope" value="Bacteria"/>
</dbReference>
<feature type="transmembrane region" description="Helical" evidence="6">
    <location>
        <begin position="117"/>
        <end position="140"/>
    </location>
</feature>
<keyword evidence="2" id="KW-1003">Cell membrane</keyword>
<keyword evidence="5 6" id="KW-0472">Membrane</keyword>
<evidence type="ECO:0000256" key="6">
    <source>
        <dbReference type="SAM" id="Phobius"/>
    </source>
</evidence>
<dbReference type="OrthoDB" id="1016056at2"/>
<dbReference type="RefSeq" id="WP_013407318.1">
    <property type="nucleotide sequence ID" value="NC_014655.1"/>
</dbReference>
<keyword evidence="4 6" id="KW-1133">Transmembrane helix</keyword>
<feature type="transmembrane region" description="Helical" evidence="6">
    <location>
        <begin position="6"/>
        <end position="23"/>
    </location>
</feature>
<feature type="transmembrane region" description="Helical" evidence="6">
    <location>
        <begin position="152"/>
        <end position="171"/>
    </location>
</feature>
<evidence type="ECO:0000313" key="8">
    <source>
        <dbReference type="Proteomes" id="UP000007435"/>
    </source>
</evidence>
<gene>
    <name evidence="7" type="ordered locus">Lbys_0490</name>
</gene>
<evidence type="ECO:0000256" key="1">
    <source>
        <dbReference type="ARBA" id="ARBA00004651"/>
    </source>
</evidence>
<reference key="1">
    <citation type="submission" date="2010-11" db="EMBL/GenBank/DDBJ databases">
        <title>The complete genome of Leadbetterella byssophila DSM 17132.</title>
        <authorList>
            <consortium name="US DOE Joint Genome Institute (JGI-PGF)"/>
            <person name="Lucas S."/>
            <person name="Copeland A."/>
            <person name="Lapidus A."/>
            <person name="Glavina del Rio T."/>
            <person name="Dalin E."/>
            <person name="Tice H."/>
            <person name="Bruce D."/>
            <person name="Goodwin L."/>
            <person name="Pitluck S."/>
            <person name="Kyrpides N."/>
            <person name="Mavromatis K."/>
            <person name="Ivanova N."/>
            <person name="Teshima H."/>
            <person name="Brettin T."/>
            <person name="Detter J.C."/>
            <person name="Han C."/>
            <person name="Tapia R."/>
            <person name="Land M."/>
            <person name="Hauser L."/>
            <person name="Markowitz V."/>
            <person name="Cheng J.-F."/>
            <person name="Hugenholtz P."/>
            <person name="Woyke T."/>
            <person name="Wu D."/>
            <person name="Tindall B."/>
            <person name="Pomrenke H.G."/>
            <person name="Brambilla E."/>
            <person name="Klenk H.-P."/>
            <person name="Eisen J.A."/>
        </authorList>
    </citation>
    <scope>NUCLEOTIDE SEQUENCE [LARGE SCALE GENOMIC DNA]</scope>
    <source>
        <strain>DSM 17132</strain>
    </source>
</reference>
<organism evidence="7 8">
    <name type="scientific">Leadbetterella byssophila (strain DSM 17132 / JCM 16389 / KACC 11308 / NBRC 106382 / 4M15)</name>
    <dbReference type="NCBI Taxonomy" id="649349"/>
    <lineage>
        <taxon>Bacteria</taxon>
        <taxon>Pseudomonadati</taxon>
        <taxon>Bacteroidota</taxon>
        <taxon>Cytophagia</taxon>
        <taxon>Cytophagales</taxon>
        <taxon>Leadbetterellaceae</taxon>
        <taxon>Leadbetterella</taxon>
    </lineage>
</organism>
<evidence type="ECO:0000256" key="2">
    <source>
        <dbReference type="ARBA" id="ARBA00022475"/>
    </source>
</evidence>
<dbReference type="Proteomes" id="UP000007435">
    <property type="component" value="Chromosome"/>
</dbReference>
<dbReference type="AlphaFoldDB" id="E4RXB9"/>
<dbReference type="STRING" id="649349.Lbys_0490"/>
<evidence type="ECO:0008006" key="9">
    <source>
        <dbReference type="Google" id="ProtNLM"/>
    </source>
</evidence>
<evidence type="ECO:0000256" key="5">
    <source>
        <dbReference type="ARBA" id="ARBA00023136"/>
    </source>
</evidence>